<reference evidence="4" key="1">
    <citation type="journal article" date="2019" name="Int. J. Syst. Evol. Microbiol.">
        <title>The Global Catalogue of Microorganisms (GCM) 10K type strain sequencing project: providing services to taxonomists for standard genome sequencing and annotation.</title>
        <authorList>
            <consortium name="The Broad Institute Genomics Platform"/>
            <consortium name="The Broad Institute Genome Sequencing Center for Infectious Disease"/>
            <person name="Wu L."/>
            <person name="Ma J."/>
        </authorList>
    </citation>
    <scope>NUCLEOTIDE SEQUENCE [LARGE SCALE GENOMIC DNA]</scope>
    <source>
        <strain evidence="4">JCM 17728</strain>
    </source>
</reference>
<comment type="caution">
    <text evidence="3">The sequence shown here is derived from an EMBL/GenBank/DDBJ whole genome shotgun (WGS) entry which is preliminary data.</text>
</comment>
<feature type="domain" description="Beta-lactamase-related" evidence="2">
    <location>
        <begin position="20"/>
        <end position="356"/>
    </location>
</feature>
<dbReference type="InterPro" id="IPR012338">
    <property type="entry name" value="Beta-lactam/transpept-like"/>
</dbReference>
<comment type="similarity">
    <text evidence="1">Belongs to the beta-lactamase family.</text>
</comment>
<dbReference type="InterPro" id="IPR051478">
    <property type="entry name" value="Beta-lactamase-like_AB/R"/>
</dbReference>
<name>A0ABP8IL48_9GAMM</name>
<dbReference type="Gene3D" id="3.40.710.10">
    <property type="entry name" value="DD-peptidase/beta-lactamase superfamily"/>
    <property type="match status" value="1"/>
</dbReference>
<organism evidence="3 4">
    <name type="scientific">Kangiella marina</name>
    <dbReference type="NCBI Taxonomy" id="1079178"/>
    <lineage>
        <taxon>Bacteria</taxon>
        <taxon>Pseudomonadati</taxon>
        <taxon>Pseudomonadota</taxon>
        <taxon>Gammaproteobacteria</taxon>
        <taxon>Kangiellales</taxon>
        <taxon>Kangiellaceae</taxon>
        <taxon>Kangiella</taxon>
    </lineage>
</organism>
<sequence>MDPEDSVVRLSNGASLKSEVDRLVIPLIDSEENIGAVVAVLDQNQQSSVFAYGHKDKDKKTKLSGDTLFGIGSTTKSLVVSLLLAMDDQGVVSLDDTIADLLPAELTFADPRIRDITFGQLASHTSGLPREPVKFESLAALWHYFFTGDNLYSHLTDEAVYTYLQEFELPSDLDDAPTYSNIGVGLLAHFLTLKTGQDLETLLNTYILQELDMQNTVIKLTPEATMRLATGYSGDQPWFIERNTPLDNWIFSSVMLGTGGVYSTAEDLIKYLKAHLRQSGTKLDTILQQSRTIMGEDGRHFLTMGWYVDYLPDYDRHFYYYHGMISGFNCYIGFEPETEIAVVVLRNNFNWQDKVGHNLLLRMSEFLRLEQSQDVNISSP</sequence>
<dbReference type="Pfam" id="PF00144">
    <property type="entry name" value="Beta-lactamase"/>
    <property type="match status" value="1"/>
</dbReference>
<dbReference type="Proteomes" id="UP001501011">
    <property type="component" value="Unassembled WGS sequence"/>
</dbReference>
<dbReference type="EMBL" id="BAABFV010000001">
    <property type="protein sequence ID" value="GAA4361178.1"/>
    <property type="molecule type" value="Genomic_DNA"/>
</dbReference>
<accession>A0ABP8IL48</accession>
<proteinExistence type="inferred from homology"/>
<evidence type="ECO:0000256" key="1">
    <source>
        <dbReference type="ARBA" id="ARBA00038473"/>
    </source>
</evidence>
<evidence type="ECO:0000259" key="2">
    <source>
        <dbReference type="Pfam" id="PF00144"/>
    </source>
</evidence>
<dbReference type="GO" id="GO:0016787">
    <property type="term" value="F:hydrolase activity"/>
    <property type="evidence" value="ECO:0007669"/>
    <property type="project" value="UniProtKB-KW"/>
</dbReference>
<evidence type="ECO:0000313" key="4">
    <source>
        <dbReference type="Proteomes" id="UP001501011"/>
    </source>
</evidence>
<evidence type="ECO:0000313" key="3">
    <source>
        <dbReference type="EMBL" id="GAA4361178.1"/>
    </source>
</evidence>
<dbReference type="PANTHER" id="PTHR22935:SF95">
    <property type="entry name" value="BETA-LACTAMASE-LIKE 1-RELATED"/>
    <property type="match status" value="1"/>
</dbReference>
<dbReference type="PANTHER" id="PTHR22935">
    <property type="entry name" value="PENICILLIN-BINDING PROTEIN"/>
    <property type="match status" value="1"/>
</dbReference>
<protein>
    <submittedName>
        <fullName evidence="3">Serine hydrolase domain-containing protein</fullName>
    </submittedName>
</protein>
<gene>
    <name evidence="3" type="ORF">GCM10023151_14150</name>
</gene>
<dbReference type="InterPro" id="IPR001466">
    <property type="entry name" value="Beta-lactam-related"/>
</dbReference>
<keyword evidence="3" id="KW-0378">Hydrolase</keyword>
<keyword evidence="4" id="KW-1185">Reference proteome</keyword>
<dbReference type="SUPFAM" id="SSF56601">
    <property type="entry name" value="beta-lactamase/transpeptidase-like"/>
    <property type="match status" value="1"/>
</dbReference>